<evidence type="ECO:0000313" key="2">
    <source>
        <dbReference type="EMBL" id="KAL2867858.1"/>
    </source>
</evidence>
<dbReference type="Proteomes" id="UP001610432">
    <property type="component" value="Unassembled WGS sequence"/>
</dbReference>
<organism evidence="2 3">
    <name type="scientific">Aspergillus lucknowensis</name>
    <dbReference type="NCBI Taxonomy" id="176173"/>
    <lineage>
        <taxon>Eukaryota</taxon>
        <taxon>Fungi</taxon>
        <taxon>Dikarya</taxon>
        <taxon>Ascomycota</taxon>
        <taxon>Pezizomycotina</taxon>
        <taxon>Eurotiomycetes</taxon>
        <taxon>Eurotiomycetidae</taxon>
        <taxon>Eurotiales</taxon>
        <taxon>Aspergillaceae</taxon>
        <taxon>Aspergillus</taxon>
        <taxon>Aspergillus subgen. Nidulantes</taxon>
    </lineage>
</organism>
<dbReference type="RefSeq" id="XP_070886837.1">
    <property type="nucleotide sequence ID" value="XM_071034262.1"/>
</dbReference>
<dbReference type="NCBIfam" id="NF041278">
    <property type="entry name" value="CmcJ_NvfI_EfuI"/>
    <property type="match status" value="1"/>
</dbReference>
<comment type="caution">
    <text evidence="2">The sequence shown here is derived from an EMBL/GenBank/DDBJ whole genome shotgun (WGS) entry which is preliminary data.</text>
</comment>
<sequence length="289" mass="32635">MATTTMTTSLSYIPRGSTSAEITFYVSPLNNSTSSNSVHFAEPPLPGQRAVRNYIELPYEVSLNDIRGIESDFDLDKDAVKAIQKVPSATTYNTFDSDVAIQRIYYPEVEALLRSQVPDAIKIVIFDHNVRRQKLGAEAATLPVIRAHIDQTPHAAAERVKLHVPDPEEQERLLQGRYRIINVWRPLGEEPVQSMPLAFASAASVDPADLVPFQRRFQTMRLKYNPNQKWWYWSGMMSDERLLFKCSDSKGLQDGCVAQYAPHAAFEDRRTPPGARPRESIEVRALVFG</sequence>
<dbReference type="EMBL" id="JBFXLQ010000017">
    <property type="protein sequence ID" value="KAL2867858.1"/>
    <property type="molecule type" value="Genomic_DNA"/>
</dbReference>
<accession>A0ABR4LTK4</accession>
<reference evidence="2 3" key="1">
    <citation type="submission" date="2024-07" db="EMBL/GenBank/DDBJ databases">
        <title>Section-level genome sequencing and comparative genomics of Aspergillus sections Usti and Cavernicolus.</title>
        <authorList>
            <consortium name="Lawrence Berkeley National Laboratory"/>
            <person name="Nybo J.L."/>
            <person name="Vesth T.C."/>
            <person name="Theobald S."/>
            <person name="Frisvad J.C."/>
            <person name="Larsen T.O."/>
            <person name="Kjaerboelling I."/>
            <person name="Rothschild-Mancinelli K."/>
            <person name="Lyhne E.K."/>
            <person name="Kogle M.E."/>
            <person name="Barry K."/>
            <person name="Clum A."/>
            <person name="Na H."/>
            <person name="Ledsgaard L."/>
            <person name="Lin J."/>
            <person name="Lipzen A."/>
            <person name="Kuo A."/>
            <person name="Riley R."/>
            <person name="Mondo S."/>
            <person name="Labutti K."/>
            <person name="Haridas S."/>
            <person name="Pangalinan J."/>
            <person name="Salamov A.A."/>
            <person name="Simmons B.A."/>
            <person name="Magnuson J.K."/>
            <person name="Chen J."/>
            <person name="Drula E."/>
            <person name="Henrissat B."/>
            <person name="Wiebenga A."/>
            <person name="Lubbers R.J."/>
            <person name="Gomes A.C."/>
            <person name="Macurrencykelacurrency M.R."/>
            <person name="Stajich J."/>
            <person name="Grigoriev I.V."/>
            <person name="Mortensen U.H."/>
            <person name="De Vries R.P."/>
            <person name="Baker S.E."/>
            <person name="Andersen M.R."/>
        </authorList>
    </citation>
    <scope>NUCLEOTIDE SEQUENCE [LARGE SCALE GENOMIC DNA]</scope>
    <source>
        <strain evidence="2 3">CBS 449.75</strain>
    </source>
</reference>
<name>A0ABR4LTK4_9EURO</name>
<evidence type="ECO:0000256" key="1">
    <source>
        <dbReference type="ARBA" id="ARBA00023604"/>
    </source>
</evidence>
<comment type="similarity">
    <text evidence="1">Belongs to the asaB hydroxylase/desaturase family.</text>
</comment>
<keyword evidence="3" id="KW-1185">Reference proteome</keyword>
<dbReference type="PANTHER" id="PTHR34598">
    <property type="entry name" value="BLL6449 PROTEIN"/>
    <property type="match status" value="1"/>
</dbReference>
<dbReference type="InterPro" id="IPR044053">
    <property type="entry name" value="AsaB-like"/>
</dbReference>
<dbReference type="PANTHER" id="PTHR34598:SF1">
    <property type="entry name" value="PUTATIVE (AFU_ORTHOLOGUE AFUA_3G13140)-RELATED"/>
    <property type="match status" value="1"/>
</dbReference>
<protein>
    <recommendedName>
        <fullName evidence="4">Methyltransferase</fullName>
    </recommendedName>
</protein>
<dbReference type="GeneID" id="98149334"/>
<proteinExistence type="inferred from homology"/>
<evidence type="ECO:0000313" key="3">
    <source>
        <dbReference type="Proteomes" id="UP001610432"/>
    </source>
</evidence>
<gene>
    <name evidence="2" type="ORF">BJX67DRAFT_387693</name>
</gene>
<evidence type="ECO:0008006" key="4">
    <source>
        <dbReference type="Google" id="ProtNLM"/>
    </source>
</evidence>